<reference evidence="6 7" key="1">
    <citation type="submission" date="2020-10" db="EMBL/GenBank/DDBJ databases">
        <title>Pygocentrus nattereri (red-bellied piranha) genome, fPygNat1, primary haplotype.</title>
        <authorList>
            <person name="Myers G."/>
            <person name="Meyer A."/>
            <person name="Karagic N."/>
            <person name="Pippel M."/>
            <person name="Winkler S."/>
            <person name="Tracey A."/>
            <person name="Wood J."/>
            <person name="Formenti G."/>
            <person name="Howe K."/>
            <person name="Fedrigo O."/>
            <person name="Jarvis E.D."/>
        </authorList>
    </citation>
    <scope>NUCLEOTIDE SEQUENCE [LARGE SCALE GENOMIC DNA]</scope>
</reference>
<dbReference type="GO" id="GO:0005525">
    <property type="term" value="F:GTP binding"/>
    <property type="evidence" value="ECO:0007669"/>
    <property type="project" value="UniProtKB-KW"/>
</dbReference>
<evidence type="ECO:0000313" key="7">
    <source>
        <dbReference type="Proteomes" id="UP001501920"/>
    </source>
</evidence>
<keyword evidence="7" id="KW-1185">Reference proteome</keyword>
<evidence type="ECO:0000256" key="3">
    <source>
        <dbReference type="ARBA" id="ARBA00023134"/>
    </source>
</evidence>
<proteinExistence type="inferred from homology"/>
<dbReference type="PANTHER" id="PTHR10903">
    <property type="entry name" value="GTPASE, IMAP FAMILY MEMBER-RELATED"/>
    <property type="match status" value="1"/>
</dbReference>
<sequence>MASSIDPSHSQRRNSMTEPPEISDLRIVLLGKNSSEISRVGNFILNRDAFDTEAPSPSVEQHSERARENVGGRYITLINTPHLFDPCLSQDQLTVQVKECMSLCAPGPHVIVLVLQPDDFTETDRDRLYHILYSLSDEPHKYTLTLTTQTLPSGITEDPVQEDIIQKIAQCSNRHFEFSSECSRSDLMEVMEKIFDENGGSYFKWDEYEEAKLVDLPESMLPESVKSNKEQVTELPEEIDRRKREEEERKQRDDEQRRMETEREESLSMEERVRTETEERFQVMRAMRPNNRSACHIM</sequence>
<reference evidence="6" key="2">
    <citation type="submission" date="2025-08" db="UniProtKB">
        <authorList>
            <consortium name="Ensembl"/>
        </authorList>
    </citation>
    <scope>IDENTIFICATION</scope>
</reference>
<accession>A0AAR2IRM6</accession>
<dbReference type="Gene3D" id="3.40.50.300">
    <property type="entry name" value="P-loop containing nucleotide triphosphate hydrolases"/>
    <property type="match status" value="1"/>
</dbReference>
<evidence type="ECO:0000313" key="6">
    <source>
        <dbReference type="Ensembl" id="ENSPNAP00000040684.1"/>
    </source>
</evidence>
<dbReference type="InterPro" id="IPR006703">
    <property type="entry name" value="G_AIG1"/>
</dbReference>
<dbReference type="GeneTree" id="ENSGT01140000282522"/>
<evidence type="ECO:0000259" key="5">
    <source>
        <dbReference type="Pfam" id="PF04548"/>
    </source>
</evidence>
<name>A0AAR2IRM6_PYGNA</name>
<dbReference type="Ensembl" id="ENSPNAT00000055702.1">
    <property type="protein sequence ID" value="ENSPNAP00000040684.1"/>
    <property type="gene ID" value="ENSPNAG00000036963.1"/>
</dbReference>
<dbReference type="GeneID" id="108438292"/>
<dbReference type="RefSeq" id="XP_017571512.1">
    <property type="nucleotide sequence ID" value="XM_017716023.1"/>
</dbReference>
<feature type="region of interest" description="Disordered" evidence="4">
    <location>
        <begin position="222"/>
        <end position="298"/>
    </location>
</feature>
<dbReference type="SUPFAM" id="SSF52540">
    <property type="entry name" value="P-loop containing nucleoside triphosphate hydrolases"/>
    <property type="match status" value="1"/>
</dbReference>
<dbReference type="InterPro" id="IPR027417">
    <property type="entry name" value="P-loop_NTPase"/>
</dbReference>
<feature type="domain" description="AIG1-type G" evidence="5">
    <location>
        <begin position="25"/>
        <end position="212"/>
    </location>
</feature>
<organism evidence="6 7">
    <name type="scientific">Pygocentrus nattereri</name>
    <name type="common">Red-bellied piranha</name>
    <dbReference type="NCBI Taxonomy" id="42514"/>
    <lineage>
        <taxon>Eukaryota</taxon>
        <taxon>Metazoa</taxon>
        <taxon>Chordata</taxon>
        <taxon>Craniata</taxon>
        <taxon>Vertebrata</taxon>
        <taxon>Euteleostomi</taxon>
        <taxon>Actinopterygii</taxon>
        <taxon>Neopterygii</taxon>
        <taxon>Teleostei</taxon>
        <taxon>Ostariophysi</taxon>
        <taxon>Characiformes</taxon>
        <taxon>Characoidei</taxon>
        <taxon>Pygocentrus</taxon>
    </lineage>
</organism>
<dbReference type="Proteomes" id="UP001501920">
    <property type="component" value="Chromosome 1"/>
</dbReference>
<protein>
    <recommendedName>
        <fullName evidence="5">AIG1-type G domain-containing protein</fullName>
    </recommendedName>
</protein>
<reference evidence="6" key="3">
    <citation type="submission" date="2025-09" db="UniProtKB">
        <authorList>
            <consortium name="Ensembl"/>
        </authorList>
    </citation>
    <scope>IDENTIFICATION</scope>
</reference>
<evidence type="ECO:0000256" key="2">
    <source>
        <dbReference type="ARBA" id="ARBA00022741"/>
    </source>
</evidence>
<comment type="similarity">
    <text evidence="1">Belongs to the TRAFAC class TrmE-Era-EngA-EngB-Septin-like GTPase superfamily. AIG1/Toc34/Toc159-like paraseptin GTPase family. IAN subfamily.</text>
</comment>
<evidence type="ECO:0000256" key="4">
    <source>
        <dbReference type="SAM" id="MobiDB-lite"/>
    </source>
</evidence>
<dbReference type="InterPro" id="IPR045058">
    <property type="entry name" value="GIMA/IAN/Toc"/>
</dbReference>
<keyword evidence="2" id="KW-0547">Nucleotide-binding</keyword>
<evidence type="ECO:0000256" key="1">
    <source>
        <dbReference type="ARBA" id="ARBA00008535"/>
    </source>
</evidence>
<dbReference type="Pfam" id="PF04548">
    <property type="entry name" value="AIG1"/>
    <property type="match status" value="1"/>
</dbReference>
<dbReference type="AlphaFoldDB" id="A0AAR2IRM6"/>
<dbReference type="PANTHER" id="PTHR10903:SF170">
    <property type="entry name" value="GTPASE IMAP FAMILY MEMBER 7"/>
    <property type="match status" value="1"/>
</dbReference>
<feature type="compositionally biased region" description="Basic and acidic residues" evidence="4">
    <location>
        <begin position="226"/>
        <end position="282"/>
    </location>
</feature>
<keyword evidence="3" id="KW-0342">GTP-binding</keyword>